<evidence type="ECO:0000256" key="1">
    <source>
        <dbReference type="SAM" id="Phobius"/>
    </source>
</evidence>
<comment type="caution">
    <text evidence="2">The sequence shown here is derived from an EMBL/GenBank/DDBJ whole genome shotgun (WGS) entry which is preliminary data.</text>
</comment>
<feature type="transmembrane region" description="Helical" evidence="1">
    <location>
        <begin position="46"/>
        <end position="68"/>
    </location>
</feature>
<protein>
    <submittedName>
        <fullName evidence="2">Membrane protein</fullName>
    </submittedName>
</protein>
<keyword evidence="1" id="KW-1133">Transmembrane helix</keyword>
<organism evidence="2 3">
    <name type="scientific">Roseibium aquae</name>
    <dbReference type="NCBI Taxonomy" id="1323746"/>
    <lineage>
        <taxon>Bacteria</taxon>
        <taxon>Pseudomonadati</taxon>
        <taxon>Pseudomonadota</taxon>
        <taxon>Alphaproteobacteria</taxon>
        <taxon>Hyphomicrobiales</taxon>
        <taxon>Stappiaceae</taxon>
        <taxon>Roseibium</taxon>
    </lineage>
</organism>
<dbReference type="RefSeq" id="WP_150497379.1">
    <property type="nucleotide sequence ID" value="NZ_BMFA01000010.1"/>
</dbReference>
<keyword evidence="1" id="KW-0472">Membrane</keyword>
<feature type="transmembrane region" description="Helical" evidence="1">
    <location>
        <begin position="206"/>
        <end position="227"/>
    </location>
</feature>
<feature type="transmembrane region" description="Helical" evidence="1">
    <location>
        <begin position="171"/>
        <end position="199"/>
    </location>
</feature>
<reference evidence="2" key="2">
    <citation type="submission" date="2020-09" db="EMBL/GenBank/DDBJ databases">
        <authorList>
            <person name="Sun Q."/>
            <person name="Zhou Y."/>
        </authorList>
    </citation>
    <scope>NUCLEOTIDE SEQUENCE</scope>
    <source>
        <strain evidence="2">CGMCC 1.12426</strain>
    </source>
</reference>
<keyword evidence="3" id="KW-1185">Reference proteome</keyword>
<dbReference type="AlphaFoldDB" id="A0A916X2S1"/>
<feature type="transmembrane region" description="Helical" evidence="1">
    <location>
        <begin position="125"/>
        <end position="151"/>
    </location>
</feature>
<dbReference type="Pfam" id="PF09955">
    <property type="entry name" value="DUF2189"/>
    <property type="match status" value="1"/>
</dbReference>
<dbReference type="OrthoDB" id="9809543at2"/>
<feature type="transmembrane region" description="Helical" evidence="1">
    <location>
        <begin position="233"/>
        <end position="253"/>
    </location>
</feature>
<feature type="transmembrane region" description="Helical" evidence="1">
    <location>
        <begin position="74"/>
        <end position="94"/>
    </location>
</feature>
<proteinExistence type="predicted"/>
<evidence type="ECO:0000313" key="3">
    <source>
        <dbReference type="Proteomes" id="UP000605148"/>
    </source>
</evidence>
<gene>
    <name evidence="2" type="ORF">GCM10011316_31640</name>
</gene>
<keyword evidence="1" id="KW-0812">Transmembrane</keyword>
<accession>A0A916X2S1</accession>
<dbReference type="EMBL" id="BMFA01000010">
    <property type="protein sequence ID" value="GGB57227.1"/>
    <property type="molecule type" value="Genomic_DNA"/>
</dbReference>
<dbReference type="Proteomes" id="UP000605148">
    <property type="component" value="Unassembled WGS sequence"/>
</dbReference>
<name>A0A916X2S1_9HYPH</name>
<evidence type="ECO:0000313" key="2">
    <source>
        <dbReference type="EMBL" id="GGB57227.1"/>
    </source>
</evidence>
<dbReference type="InterPro" id="IPR018692">
    <property type="entry name" value="DUF2189"/>
</dbReference>
<sequence>MDNHEASATIADKPSYRPDPVVNKITKDDVVDALAAGLRDFKAAPVYGLSIGAFFAVGGLLVISSAAALGMSYLSYPLAAGFVLIGPFAAVGLYEISRRLETGDPVTWSGIFGTMWAQKGKELSWMAFVVLFIQIMWMYQVRLLLALFLGFQSFASFSEFINTIVGTPEGLMFLAVGHVVGAILSLILFSITVVSFPLLMERDRDFITAMITSVKAVATSPIPMIGWALVVTITLVVSIIPGFIGLVVTLPILGHATWHLYKKCVAPET</sequence>
<reference evidence="2" key="1">
    <citation type="journal article" date="2014" name="Int. J. Syst. Evol. Microbiol.">
        <title>Complete genome sequence of Corynebacterium casei LMG S-19264T (=DSM 44701T), isolated from a smear-ripened cheese.</title>
        <authorList>
            <consortium name="US DOE Joint Genome Institute (JGI-PGF)"/>
            <person name="Walter F."/>
            <person name="Albersmeier A."/>
            <person name="Kalinowski J."/>
            <person name="Ruckert C."/>
        </authorList>
    </citation>
    <scope>NUCLEOTIDE SEQUENCE</scope>
    <source>
        <strain evidence="2">CGMCC 1.12426</strain>
    </source>
</reference>